<evidence type="ECO:0000313" key="3">
    <source>
        <dbReference type="EMBL" id="MBU5627315.1"/>
    </source>
</evidence>
<evidence type="ECO:0000256" key="1">
    <source>
        <dbReference type="PROSITE-ProRule" id="PRU00464"/>
    </source>
</evidence>
<reference evidence="3 4" key="1">
    <citation type="submission" date="2021-06" db="EMBL/GenBank/DDBJ databases">
        <authorList>
            <person name="Sun Q."/>
            <person name="Li D."/>
        </authorList>
    </citation>
    <scope>NUCLEOTIDE SEQUENCE [LARGE SCALE GENOMIC DNA]</scope>
    <source>
        <strain evidence="3 4">MSJ-2</strain>
    </source>
</reference>
<dbReference type="Pfam" id="PF01230">
    <property type="entry name" value="HIT"/>
    <property type="match status" value="1"/>
</dbReference>
<organism evidence="3 4">
    <name type="scientific">Dysosmobacter acutus</name>
    <dbReference type="NCBI Taxonomy" id="2841504"/>
    <lineage>
        <taxon>Bacteria</taxon>
        <taxon>Bacillati</taxon>
        <taxon>Bacillota</taxon>
        <taxon>Clostridia</taxon>
        <taxon>Eubacteriales</taxon>
        <taxon>Oscillospiraceae</taxon>
        <taxon>Dysosmobacter</taxon>
    </lineage>
</organism>
<comment type="caution">
    <text evidence="3">The sequence shown here is derived from an EMBL/GenBank/DDBJ whole genome shotgun (WGS) entry which is preliminary data.</text>
</comment>
<dbReference type="InterPro" id="IPR001310">
    <property type="entry name" value="Histidine_triad_HIT"/>
</dbReference>
<keyword evidence="4" id="KW-1185">Reference proteome</keyword>
<dbReference type="EMBL" id="JAHLQN010000001">
    <property type="protein sequence ID" value="MBU5627315.1"/>
    <property type="molecule type" value="Genomic_DNA"/>
</dbReference>
<dbReference type="RefSeq" id="WP_216632685.1">
    <property type="nucleotide sequence ID" value="NZ_JAHLQN010000001.1"/>
</dbReference>
<feature type="short sequence motif" description="Histidine triad motif" evidence="1">
    <location>
        <begin position="96"/>
        <end position="100"/>
    </location>
</feature>
<dbReference type="InterPro" id="IPR019808">
    <property type="entry name" value="Histidine_triad_CS"/>
</dbReference>
<evidence type="ECO:0000313" key="4">
    <source>
        <dbReference type="Proteomes" id="UP000787672"/>
    </source>
</evidence>
<protein>
    <submittedName>
        <fullName evidence="3">Histidine triad nucleotide-binding protein</fullName>
    </submittedName>
</protein>
<sequence>MSDCLFCKIAAGEIPSGKVYEDEVCYAFNDIAPQAPTHFLVIPKAHIASVAGISAENSTVVAHIFEVIARLTAQLGLNSYRVVSNIGEQAGQSVPHLHFHVLSGRDMTWPPG</sequence>
<dbReference type="CDD" id="cd01276">
    <property type="entry name" value="PKCI_related"/>
    <property type="match status" value="1"/>
</dbReference>
<evidence type="ECO:0000259" key="2">
    <source>
        <dbReference type="PROSITE" id="PS51084"/>
    </source>
</evidence>
<proteinExistence type="predicted"/>
<gene>
    <name evidence="3" type="ORF">KQI82_10385</name>
</gene>
<dbReference type="PANTHER" id="PTHR23089">
    <property type="entry name" value="HISTIDINE TRIAD HIT PROTEIN"/>
    <property type="match status" value="1"/>
</dbReference>
<accession>A0ABS6FAK3</accession>
<dbReference type="Proteomes" id="UP000787672">
    <property type="component" value="Unassembled WGS sequence"/>
</dbReference>
<name>A0ABS6FAK3_9FIRM</name>
<dbReference type="PROSITE" id="PS00892">
    <property type="entry name" value="HIT_1"/>
    <property type="match status" value="1"/>
</dbReference>
<dbReference type="PROSITE" id="PS51084">
    <property type="entry name" value="HIT_2"/>
    <property type="match status" value="1"/>
</dbReference>
<dbReference type="InterPro" id="IPR011146">
    <property type="entry name" value="HIT-like"/>
</dbReference>
<feature type="domain" description="HIT" evidence="2">
    <location>
        <begin position="5"/>
        <end position="112"/>
    </location>
</feature>